<keyword evidence="2" id="KW-1185">Reference proteome</keyword>
<organism evidence="1 2">
    <name type="scientific">Popillia japonica</name>
    <name type="common">Japanese beetle</name>
    <dbReference type="NCBI Taxonomy" id="7064"/>
    <lineage>
        <taxon>Eukaryota</taxon>
        <taxon>Metazoa</taxon>
        <taxon>Ecdysozoa</taxon>
        <taxon>Arthropoda</taxon>
        <taxon>Hexapoda</taxon>
        <taxon>Insecta</taxon>
        <taxon>Pterygota</taxon>
        <taxon>Neoptera</taxon>
        <taxon>Endopterygota</taxon>
        <taxon>Coleoptera</taxon>
        <taxon>Polyphaga</taxon>
        <taxon>Scarabaeiformia</taxon>
        <taxon>Scarabaeidae</taxon>
        <taxon>Rutelinae</taxon>
        <taxon>Popillia</taxon>
    </lineage>
</organism>
<evidence type="ECO:0000313" key="1">
    <source>
        <dbReference type="EMBL" id="KAK9729500.1"/>
    </source>
</evidence>
<dbReference type="EMBL" id="JASPKY010000160">
    <property type="protein sequence ID" value="KAK9729500.1"/>
    <property type="molecule type" value="Genomic_DNA"/>
</dbReference>
<accession>A0AAW1L474</accession>
<comment type="caution">
    <text evidence="1">The sequence shown here is derived from an EMBL/GenBank/DDBJ whole genome shotgun (WGS) entry which is preliminary data.</text>
</comment>
<dbReference type="AlphaFoldDB" id="A0AAW1L474"/>
<dbReference type="Proteomes" id="UP001458880">
    <property type="component" value="Unassembled WGS sequence"/>
</dbReference>
<protein>
    <submittedName>
        <fullName evidence="1">Uncharacterized protein</fullName>
    </submittedName>
</protein>
<gene>
    <name evidence="1" type="ORF">QE152_g15898</name>
</gene>
<proteinExistence type="predicted"/>
<sequence>MDYTNQSDSEDRVMISTFLEKNGLDDQFFKNRRFKKDKNGKRALVIEFTNEDIEFTNEDIVDKIIELGQQKNWFLGFNPAVKVYIDSK</sequence>
<evidence type="ECO:0000313" key="2">
    <source>
        <dbReference type="Proteomes" id="UP001458880"/>
    </source>
</evidence>
<name>A0AAW1L474_POPJA</name>
<reference evidence="1 2" key="1">
    <citation type="journal article" date="2024" name="BMC Genomics">
        <title>De novo assembly and annotation of Popillia japonica's genome with initial clues to its potential as an invasive pest.</title>
        <authorList>
            <person name="Cucini C."/>
            <person name="Boschi S."/>
            <person name="Funari R."/>
            <person name="Cardaioli E."/>
            <person name="Iannotti N."/>
            <person name="Marturano G."/>
            <person name="Paoli F."/>
            <person name="Bruttini M."/>
            <person name="Carapelli A."/>
            <person name="Frati F."/>
            <person name="Nardi F."/>
        </authorList>
    </citation>
    <scope>NUCLEOTIDE SEQUENCE [LARGE SCALE GENOMIC DNA]</scope>
    <source>
        <strain evidence="1">DMR45628</strain>
    </source>
</reference>